<comment type="caution">
    <text evidence="1">Lacks conserved residue(s) required for the propagation of feature annotation.</text>
</comment>
<evidence type="ECO:0000313" key="4">
    <source>
        <dbReference type="Proteomes" id="UP001328107"/>
    </source>
</evidence>
<dbReference type="AlphaFoldDB" id="A0AAN4YY52"/>
<dbReference type="Gene3D" id="2.60.60.20">
    <property type="entry name" value="PLAT/LH2 domain"/>
    <property type="match status" value="1"/>
</dbReference>
<comment type="caution">
    <text evidence="3">The sequence shown here is derived from an EMBL/GenBank/DDBJ whole genome shotgun (WGS) entry which is preliminary data.</text>
</comment>
<proteinExistence type="predicted"/>
<keyword evidence="4" id="KW-1185">Reference proteome</keyword>
<gene>
    <name evidence="3" type="ORF">PMAYCL1PPCAC_00149</name>
</gene>
<dbReference type="Proteomes" id="UP001328107">
    <property type="component" value="Unassembled WGS sequence"/>
</dbReference>
<dbReference type="InterPro" id="IPR001024">
    <property type="entry name" value="PLAT/LH2_dom"/>
</dbReference>
<dbReference type="PROSITE" id="PS50095">
    <property type="entry name" value="PLAT"/>
    <property type="match status" value="1"/>
</dbReference>
<dbReference type="PANTHER" id="PTHR31718:SF60">
    <property type="entry name" value="LIPOXYGENASE HOMOLOGY DOMAIN-CONTAINING PROTEIN 1"/>
    <property type="match status" value="1"/>
</dbReference>
<feature type="domain" description="PLAT" evidence="2">
    <location>
        <begin position="23"/>
        <end position="143"/>
    </location>
</feature>
<reference evidence="4" key="1">
    <citation type="submission" date="2022-10" db="EMBL/GenBank/DDBJ databases">
        <title>Genome assembly of Pristionchus species.</title>
        <authorList>
            <person name="Yoshida K."/>
            <person name="Sommer R.J."/>
        </authorList>
    </citation>
    <scope>NUCLEOTIDE SEQUENCE [LARGE SCALE GENOMIC DNA]</scope>
    <source>
        <strain evidence="4">RS5460</strain>
    </source>
</reference>
<name>A0AAN4YY52_9BILA</name>
<feature type="non-terminal residue" evidence="3">
    <location>
        <position position="1"/>
    </location>
</feature>
<accession>A0AAN4YY52</accession>
<dbReference type="SUPFAM" id="SSF49723">
    <property type="entry name" value="Lipase/lipooxygenase domain (PLAT/LH2 domain)"/>
    <property type="match status" value="1"/>
</dbReference>
<dbReference type="PANTHER" id="PTHR31718">
    <property type="entry name" value="PLAT DOMAIN-CONTAINING PROTEIN"/>
    <property type="match status" value="1"/>
</dbReference>
<evidence type="ECO:0000259" key="2">
    <source>
        <dbReference type="PROSITE" id="PS50095"/>
    </source>
</evidence>
<dbReference type="InterPro" id="IPR036392">
    <property type="entry name" value="PLAT/LH2_dom_sf"/>
</dbReference>
<evidence type="ECO:0000256" key="1">
    <source>
        <dbReference type="PROSITE-ProRule" id="PRU00152"/>
    </source>
</evidence>
<organism evidence="3 4">
    <name type="scientific">Pristionchus mayeri</name>
    <dbReference type="NCBI Taxonomy" id="1317129"/>
    <lineage>
        <taxon>Eukaryota</taxon>
        <taxon>Metazoa</taxon>
        <taxon>Ecdysozoa</taxon>
        <taxon>Nematoda</taxon>
        <taxon>Chromadorea</taxon>
        <taxon>Rhabditida</taxon>
        <taxon>Rhabditina</taxon>
        <taxon>Diplogasteromorpha</taxon>
        <taxon>Diplogasteroidea</taxon>
        <taxon>Neodiplogasteridae</taxon>
        <taxon>Pristionchus</taxon>
    </lineage>
</organism>
<sequence>FQADTSTNAASASSSAVSMNESCSFSIVVRTATATVQPARANLFIQLTDASGRQNDKIRLKCSVTHRRKFQPGHCDLFVLADQMVLEDLKSIEVWHQKREDGHPLPLHSITVIEHNTHTAYHFDCASQKMGAEDLADRSMMSAKFTCAGSAPVFRK</sequence>
<protein>
    <recommendedName>
        <fullName evidence="2">PLAT domain-containing protein</fullName>
    </recommendedName>
</protein>
<evidence type="ECO:0000313" key="3">
    <source>
        <dbReference type="EMBL" id="GMR29954.1"/>
    </source>
</evidence>
<dbReference type="EMBL" id="BTRK01000001">
    <property type="protein sequence ID" value="GMR29954.1"/>
    <property type="molecule type" value="Genomic_DNA"/>
</dbReference>